<feature type="domain" description="DUF1707" evidence="6">
    <location>
        <begin position="20"/>
        <end position="69"/>
    </location>
</feature>
<keyword evidence="4 5" id="KW-0472">Membrane</keyword>
<keyword evidence="2 5" id="KW-0812">Transmembrane</keyword>
<sequence>MGRTPSGAQSGCMSTSDLLVTPAQRDRAVEILKEMYADGRLDHAEFDTRLELALKARTRAELNSTFDGLVSRPVPTYAPAAFTRPAPVQQYSGDGRGMGTVAHWLGYPTFFVGPAIVVATSGQKNPAVRRHAVEALNFQLSAFGAFALLGIMTGVTEGFTGFLFPILGILWFILTGIGGLATAVGTNFRYPFTLRLIK</sequence>
<dbReference type="InterPro" id="IPR012551">
    <property type="entry name" value="DUF1707_SHOCT-like"/>
</dbReference>
<dbReference type="Proteomes" id="UP000293342">
    <property type="component" value="Unassembled WGS sequence"/>
</dbReference>
<evidence type="ECO:0000313" key="8">
    <source>
        <dbReference type="Proteomes" id="UP000293342"/>
    </source>
</evidence>
<dbReference type="Pfam" id="PF09685">
    <property type="entry name" value="MamF_MmsF"/>
    <property type="match status" value="1"/>
</dbReference>
<dbReference type="AlphaFoldDB" id="A0A4R0JKE2"/>
<comment type="subcellular location">
    <subcellularLocation>
        <location evidence="1">Membrane</location>
        <topology evidence="1">Multi-pass membrane protein</topology>
    </subcellularLocation>
</comment>
<feature type="transmembrane region" description="Helical" evidence="5">
    <location>
        <begin position="136"/>
        <end position="156"/>
    </location>
</feature>
<organism evidence="7 8">
    <name type="scientific">Kribbella capetownensis</name>
    <dbReference type="NCBI Taxonomy" id="1572659"/>
    <lineage>
        <taxon>Bacteria</taxon>
        <taxon>Bacillati</taxon>
        <taxon>Actinomycetota</taxon>
        <taxon>Actinomycetes</taxon>
        <taxon>Propionibacteriales</taxon>
        <taxon>Kribbellaceae</taxon>
        <taxon>Kribbella</taxon>
    </lineage>
</organism>
<gene>
    <name evidence="7" type="ORF">E0H75_32895</name>
</gene>
<dbReference type="EMBL" id="SJKD01000008">
    <property type="protein sequence ID" value="TCC45286.1"/>
    <property type="molecule type" value="Genomic_DNA"/>
</dbReference>
<evidence type="ECO:0000256" key="3">
    <source>
        <dbReference type="ARBA" id="ARBA00022989"/>
    </source>
</evidence>
<protein>
    <submittedName>
        <fullName evidence="7">DUF1707 and DUF4870 domain-containing protein</fullName>
    </submittedName>
</protein>
<evidence type="ECO:0000256" key="1">
    <source>
        <dbReference type="ARBA" id="ARBA00004141"/>
    </source>
</evidence>
<dbReference type="OrthoDB" id="3734539at2"/>
<name>A0A4R0JKE2_9ACTN</name>
<evidence type="ECO:0000259" key="6">
    <source>
        <dbReference type="Pfam" id="PF08044"/>
    </source>
</evidence>
<keyword evidence="3 5" id="KW-1133">Transmembrane helix</keyword>
<evidence type="ECO:0000313" key="7">
    <source>
        <dbReference type="EMBL" id="TCC45286.1"/>
    </source>
</evidence>
<dbReference type="InterPro" id="IPR019109">
    <property type="entry name" value="MamF_MmsF"/>
</dbReference>
<feature type="transmembrane region" description="Helical" evidence="5">
    <location>
        <begin position="162"/>
        <end position="188"/>
    </location>
</feature>
<comment type="caution">
    <text evidence="7">The sequence shown here is derived from an EMBL/GenBank/DDBJ whole genome shotgun (WGS) entry which is preliminary data.</text>
</comment>
<evidence type="ECO:0000256" key="2">
    <source>
        <dbReference type="ARBA" id="ARBA00022692"/>
    </source>
</evidence>
<evidence type="ECO:0000256" key="4">
    <source>
        <dbReference type="ARBA" id="ARBA00023136"/>
    </source>
</evidence>
<proteinExistence type="predicted"/>
<keyword evidence="8" id="KW-1185">Reference proteome</keyword>
<accession>A0A4R0JKE2</accession>
<dbReference type="Pfam" id="PF08044">
    <property type="entry name" value="DUF1707"/>
    <property type="match status" value="1"/>
</dbReference>
<evidence type="ECO:0000256" key="5">
    <source>
        <dbReference type="SAM" id="Phobius"/>
    </source>
</evidence>
<reference evidence="7 8" key="1">
    <citation type="submission" date="2019-02" db="EMBL/GenBank/DDBJ databases">
        <title>Kribbella capetownensis sp. nov. and Kribbella speibonae sp. nov., isolated from soil.</title>
        <authorList>
            <person name="Curtis S.M."/>
            <person name="Norton I."/>
            <person name="Everest G.J."/>
            <person name="Meyers P.R."/>
        </authorList>
    </citation>
    <scope>NUCLEOTIDE SEQUENCE [LARGE SCALE GENOMIC DNA]</scope>
    <source>
        <strain evidence="7 8">YM53</strain>
    </source>
</reference>